<gene>
    <name evidence="3" type="ORF">ABT404_08425</name>
</gene>
<organism evidence="3 4">
    <name type="scientific">Streptomyces hyaluromycini</name>
    <dbReference type="NCBI Taxonomy" id="1377993"/>
    <lineage>
        <taxon>Bacteria</taxon>
        <taxon>Bacillati</taxon>
        <taxon>Actinomycetota</taxon>
        <taxon>Actinomycetes</taxon>
        <taxon>Kitasatosporales</taxon>
        <taxon>Streptomycetaceae</taxon>
        <taxon>Streptomyces</taxon>
    </lineage>
</organism>
<keyword evidence="2" id="KW-0472">Membrane</keyword>
<reference evidence="3 4" key="1">
    <citation type="submission" date="2024-06" db="EMBL/GenBank/DDBJ databases">
        <title>The Natural Products Discovery Center: Release of the First 8490 Sequenced Strains for Exploring Actinobacteria Biosynthetic Diversity.</title>
        <authorList>
            <person name="Kalkreuter E."/>
            <person name="Kautsar S.A."/>
            <person name="Yang D."/>
            <person name="Bader C.D."/>
            <person name="Teijaro C.N."/>
            <person name="Fluegel L."/>
            <person name="Davis C.M."/>
            <person name="Simpson J.R."/>
            <person name="Lauterbach L."/>
            <person name="Steele A.D."/>
            <person name="Gui C."/>
            <person name="Meng S."/>
            <person name="Li G."/>
            <person name="Viehrig K."/>
            <person name="Ye F."/>
            <person name="Su P."/>
            <person name="Kiefer A.F."/>
            <person name="Nichols A."/>
            <person name="Cepeda A.J."/>
            <person name="Yan W."/>
            <person name="Fan B."/>
            <person name="Jiang Y."/>
            <person name="Adhikari A."/>
            <person name="Zheng C.-J."/>
            <person name="Schuster L."/>
            <person name="Cowan T.M."/>
            <person name="Smanski M.J."/>
            <person name="Chevrette M.G."/>
            <person name="De Carvalho L.P.S."/>
            <person name="Shen B."/>
        </authorList>
    </citation>
    <scope>NUCLEOTIDE SEQUENCE [LARGE SCALE GENOMIC DNA]</scope>
    <source>
        <strain evidence="3 4">NPDC000234</strain>
    </source>
</reference>
<accession>A0ABV1WRN9</accession>
<evidence type="ECO:0000256" key="1">
    <source>
        <dbReference type="SAM" id="MobiDB-lite"/>
    </source>
</evidence>
<keyword evidence="4" id="KW-1185">Reference proteome</keyword>
<feature type="transmembrane region" description="Helical" evidence="2">
    <location>
        <begin position="33"/>
        <end position="57"/>
    </location>
</feature>
<keyword evidence="2" id="KW-0812">Transmembrane</keyword>
<protein>
    <submittedName>
        <fullName evidence="3">Uncharacterized protein</fullName>
    </submittedName>
</protein>
<evidence type="ECO:0000313" key="3">
    <source>
        <dbReference type="EMBL" id="MER7179496.1"/>
    </source>
</evidence>
<evidence type="ECO:0000313" key="4">
    <source>
        <dbReference type="Proteomes" id="UP001474181"/>
    </source>
</evidence>
<keyword evidence="2" id="KW-1133">Transmembrane helix</keyword>
<dbReference type="EMBL" id="JBEPEK010000042">
    <property type="protein sequence ID" value="MER7179496.1"/>
    <property type="molecule type" value="Genomic_DNA"/>
</dbReference>
<comment type="caution">
    <text evidence="3">The sequence shown here is derived from an EMBL/GenBank/DDBJ whole genome shotgun (WGS) entry which is preliminary data.</text>
</comment>
<feature type="region of interest" description="Disordered" evidence="1">
    <location>
        <begin position="1"/>
        <end position="24"/>
    </location>
</feature>
<feature type="transmembrane region" description="Helical" evidence="2">
    <location>
        <begin position="63"/>
        <end position="84"/>
    </location>
</feature>
<proteinExistence type="predicted"/>
<evidence type="ECO:0000256" key="2">
    <source>
        <dbReference type="SAM" id="Phobius"/>
    </source>
</evidence>
<dbReference type="Proteomes" id="UP001474181">
    <property type="component" value="Unassembled WGS sequence"/>
</dbReference>
<sequence length="89" mass="9635">MIDRFSVSGFRRKPGTGHDANIPQVPRGETRRLSAWAGTVQLSAFLALLVLPVILVTDGWQTLHGAVLLAMASGAARHSGLRYLRLRAS</sequence>
<name>A0ABV1WRN9_9ACTN</name>
<dbReference type="RefSeq" id="WP_350778738.1">
    <property type="nucleotide sequence ID" value="NZ_JBEPEK010000042.1"/>
</dbReference>